<sequence length="127" mass="14430">MERTKGSFWRTSIVCCCAQSCHGFLEILQKLKLSAGNGFKQPLIMTEHFEPYLRLQTSLKNPAGGFNAPWQVIVWGAAFQYVRTRKTGYRGREHGAAFQYVRTSQTGYQGREYGGINYNDTLRAVDP</sequence>
<dbReference type="AlphaFoldDB" id="A0A9D4F7I8"/>
<evidence type="ECO:0000313" key="1">
    <source>
        <dbReference type="EMBL" id="KAH3792358.1"/>
    </source>
</evidence>
<reference evidence="1" key="1">
    <citation type="journal article" date="2019" name="bioRxiv">
        <title>The Genome of the Zebra Mussel, Dreissena polymorpha: A Resource for Invasive Species Research.</title>
        <authorList>
            <person name="McCartney M.A."/>
            <person name="Auch B."/>
            <person name="Kono T."/>
            <person name="Mallez S."/>
            <person name="Zhang Y."/>
            <person name="Obille A."/>
            <person name="Becker A."/>
            <person name="Abrahante J.E."/>
            <person name="Garbe J."/>
            <person name="Badalamenti J.P."/>
            <person name="Herman A."/>
            <person name="Mangelson H."/>
            <person name="Liachko I."/>
            <person name="Sullivan S."/>
            <person name="Sone E.D."/>
            <person name="Koren S."/>
            <person name="Silverstein K.A.T."/>
            <person name="Beckman K.B."/>
            <person name="Gohl D.M."/>
        </authorList>
    </citation>
    <scope>NUCLEOTIDE SEQUENCE</scope>
    <source>
        <strain evidence="1">Duluth1</strain>
        <tissue evidence="1">Whole animal</tissue>
    </source>
</reference>
<proteinExistence type="predicted"/>
<organism evidence="1 2">
    <name type="scientific">Dreissena polymorpha</name>
    <name type="common">Zebra mussel</name>
    <name type="synonym">Mytilus polymorpha</name>
    <dbReference type="NCBI Taxonomy" id="45954"/>
    <lineage>
        <taxon>Eukaryota</taxon>
        <taxon>Metazoa</taxon>
        <taxon>Spiralia</taxon>
        <taxon>Lophotrochozoa</taxon>
        <taxon>Mollusca</taxon>
        <taxon>Bivalvia</taxon>
        <taxon>Autobranchia</taxon>
        <taxon>Heteroconchia</taxon>
        <taxon>Euheterodonta</taxon>
        <taxon>Imparidentia</taxon>
        <taxon>Neoheterodontei</taxon>
        <taxon>Myida</taxon>
        <taxon>Dreissenoidea</taxon>
        <taxon>Dreissenidae</taxon>
        <taxon>Dreissena</taxon>
    </lineage>
</organism>
<gene>
    <name evidence="1" type="ORF">DPMN_145852</name>
</gene>
<protein>
    <submittedName>
        <fullName evidence="1">Uncharacterized protein</fullName>
    </submittedName>
</protein>
<name>A0A9D4F7I8_DREPO</name>
<accession>A0A9D4F7I8</accession>
<dbReference type="Proteomes" id="UP000828390">
    <property type="component" value="Unassembled WGS sequence"/>
</dbReference>
<evidence type="ECO:0000313" key="2">
    <source>
        <dbReference type="Proteomes" id="UP000828390"/>
    </source>
</evidence>
<keyword evidence="2" id="KW-1185">Reference proteome</keyword>
<reference evidence="1" key="2">
    <citation type="submission" date="2020-11" db="EMBL/GenBank/DDBJ databases">
        <authorList>
            <person name="McCartney M.A."/>
            <person name="Auch B."/>
            <person name="Kono T."/>
            <person name="Mallez S."/>
            <person name="Becker A."/>
            <person name="Gohl D.M."/>
            <person name="Silverstein K.A.T."/>
            <person name="Koren S."/>
            <person name="Bechman K.B."/>
            <person name="Herman A."/>
            <person name="Abrahante J.E."/>
            <person name="Garbe J."/>
        </authorList>
    </citation>
    <scope>NUCLEOTIDE SEQUENCE</scope>
    <source>
        <strain evidence="1">Duluth1</strain>
        <tissue evidence="1">Whole animal</tissue>
    </source>
</reference>
<dbReference type="EMBL" id="JAIWYP010000007">
    <property type="protein sequence ID" value="KAH3792358.1"/>
    <property type="molecule type" value="Genomic_DNA"/>
</dbReference>
<comment type="caution">
    <text evidence="1">The sequence shown here is derived from an EMBL/GenBank/DDBJ whole genome shotgun (WGS) entry which is preliminary data.</text>
</comment>